<keyword evidence="2" id="KW-1185">Reference proteome</keyword>
<dbReference type="EMBL" id="BGPR01000201">
    <property type="protein sequence ID" value="GBM04341.1"/>
    <property type="molecule type" value="Genomic_DNA"/>
</dbReference>
<dbReference type="Proteomes" id="UP000499080">
    <property type="component" value="Unassembled WGS sequence"/>
</dbReference>
<sequence length="87" mass="9546">MLYKNVIERMLAYGAAVWCLDPPVRIKKKLNTIPACSDSSIQNYSNLGAPGDTWNSSSLPPAPAGGQHFGTEHLPSELFEISRSWRG</sequence>
<organism evidence="1 2">
    <name type="scientific">Araneus ventricosus</name>
    <name type="common">Orbweaver spider</name>
    <name type="synonym">Epeira ventricosa</name>
    <dbReference type="NCBI Taxonomy" id="182803"/>
    <lineage>
        <taxon>Eukaryota</taxon>
        <taxon>Metazoa</taxon>
        <taxon>Ecdysozoa</taxon>
        <taxon>Arthropoda</taxon>
        <taxon>Chelicerata</taxon>
        <taxon>Arachnida</taxon>
        <taxon>Araneae</taxon>
        <taxon>Araneomorphae</taxon>
        <taxon>Entelegynae</taxon>
        <taxon>Araneoidea</taxon>
        <taxon>Araneidae</taxon>
        <taxon>Araneus</taxon>
    </lineage>
</organism>
<protein>
    <submittedName>
        <fullName evidence="1">Uncharacterized protein</fullName>
    </submittedName>
</protein>
<name>A0A4Y2CIS1_ARAVE</name>
<comment type="caution">
    <text evidence="1">The sequence shown here is derived from an EMBL/GenBank/DDBJ whole genome shotgun (WGS) entry which is preliminary data.</text>
</comment>
<evidence type="ECO:0000313" key="1">
    <source>
        <dbReference type="EMBL" id="GBM04341.1"/>
    </source>
</evidence>
<proteinExistence type="predicted"/>
<evidence type="ECO:0000313" key="2">
    <source>
        <dbReference type="Proteomes" id="UP000499080"/>
    </source>
</evidence>
<accession>A0A4Y2CIS1</accession>
<dbReference type="AlphaFoldDB" id="A0A4Y2CIS1"/>
<gene>
    <name evidence="1" type="ORF">AVEN_146208_1</name>
</gene>
<dbReference type="OrthoDB" id="6515318at2759"/>
<reference evidence="1 2" key="1">
    <citation type="journal article" date="2019" name="Sci. Rep.">
        <title>Orb-weaving spider Araneus ventricosus genome elucidates the spidroin gene catalogue.</title>
        <authorList>
            <person name="Kono N."/>
            <person name="Nakamura H."/>
            <person name="Ohtoshi R."/>
            <person name="Moran D.A.P."/>
            <person name="Shinohara A."/>
            <person name="Yoshida Y."/>
            <person name="Fujiwara M."/>
            <person name="Mori M."/>
            <person name="Tomita M."/>
            <person name="Arakawa K."/>
        </authorList>
    </citation>
    <scope>NUCLEOTIDE SEQUENCE [LARGE SCALE GENOMIC DNA]</scope>
</reference>